<name>A0A8S1Q5P2_PARPR</name>
<dbReference type="Proteomes" id="UP000688137">
    <property type="component" value="Unassembled WGS sequence"/>
</dbReference>
<gene>
    <name evidence="1" type="ORF">PPRIM_AZ9-3.1.T1450137</name>
</gene>
<accession>A0A8S1Q5P2</accession>
<comment type="caution">
    <text evidence="1">The sequence shown here is derived from an EMBL/GenBank/DDBJ whole genome shotgun (WGS) entry which is preliminary data.</text>
</comment>
<keyword evidence="2" id="KW-1185">Reference proteome</keyword>
<sequence>MGLACGALCSRERDKTTKSEADLAEFAFYQHLEETRSQGSYRRTACMMPISEFGGLMNSASNYWINKQQYQVCGNNRPMFTYNLQNRNLLLKVDNSVFTLQEKQCAIRIQRWWRKKQDKARKTKKHSKSYVNLFYR</sequence>
<organism evidence="1 2">
    <name type="scientific">Paramecium primaurelia</name>
    <dbReference type="NCBI Taxonomy" id="5886"/>
    <lineage>
        <taxon>Eukaryota</taxon>
        <taxon>Sar</taxon>
        <taxon>Alveolata</taxon>
        <taxon>Ciliophora</taxon>
        <taxon>Intramacronucleata</taxon>
        <taxon>Oligohymenophorea</taxon>
        <taxon>Peniculida</taxon>
        <taxon>Parameciidae</taxon>
        <taxon>Paramecium</taxon>
    </lineage>
</organism>
<proteinExistence type="predicted"/>
<dbReference type="AlphaFoldDB" id="A0A8S1Q5P2"/>
<reference evidence="1" key="1">
    <citation type="submission" date="2021-01" db="EMBL/GenBank/DDBJ databases">
        <authorList>
            <consortium name="Genoscope - CEA"/>
            <person name="William W."/>
        </authorList>
    </citation>
    <scope>NUCLEOTIDE SEQUENCE</scope>
</reference>
<protein>
    <submittedName>
        <fullName evidence="1">Uncharacterized protein</fullName>
    </submittedName>
</protein>
<dbReference type="EMBL" id="CAJJDM010000149">
    <property type="protein sequence ID" value="CAD8110882.1"/>
    <property type="molecule type" value="Genomic_DNA"/>
</dbReference>
<dbReference type="OMA" id="TLQEKQC"/>
<evidence type="ECO:0000313" key="1">
    <source>
        <dbReference type="EMBL" id="CAD8110882.1"/>
    </source>
</evidence>
<evidence type="ECO:0000313" key="2">
    <source>
        <dbReference type="Proteomes" id="UP000688137"/>
    </source>
</evidence>